<evidence type="ECO:0000313" key="2">
    <source>
        <dbReference type="EMBL" id="CCD63787.2"/>
    </source>
</evidence>
<feature type="region of interest" description="Disordered" evidence="1">
    <location>
        <begin position="41"/>
        <end position="70"/>
    </location>
</feature>
<feature type="compositionally biased region" description="Basic and acidic residues" evidence="1">
    <location>
        <begin position="58"/>
        <end position="70"/>
    </location>
</feature>
<dbReference type="HOGENOM" id="CLU_356118_0_0_1"/>
<dbReference type="eggNOG" id="ENOG502R6ZN">
    <property type="taxonomic scope" value="Eukaryota"/>
</dbReference>
<dbReference type="EMBL" id="BX284604">
    <property type="protein sequence ID" value="CCD63787.2"/>
    <property type="molecule type" value="Genomic_DNA"/>
</dbReference>
<dbReference type="ExpressionAtlas" id="H2KYL3">
    <property type="expression patterns" value="baseline and differential"/>
</dbReference>
<dbReference type="STRING" id="6239.F45E4.10b.1"/>
<proteinExistence type="evidence at protein level"/>
<accession>H2KYL3</accession>
<dbReference type="KEGG" id="cel:CELE_F45E4.10"/>
<reference evidence="2 3" key="1">
    <citation type="journal article" date="1998" name="Science">
        <title>Genome sequence of the nematode C. elegans: a platform for investigating biology.</title>
        <authorList>
            <consortium name="The C. elegans sequencing consortium"/>
            <person name="Sulson J.E."/>
            <person name="Waterston R."/>
        </authorList>
    </citation>
    <scope>NUCLEOTIDE SEQUENCE [LARGE SCALE GENOMIC DNA]</scope>
    <source>
        <strain evidence="2 3">Bristol N2</strain>
    </source>
</reference>
<dbReference type="InParanoid" id="H2KYL3"/>
<evidence type="ECO:0000313" key="3">
    <source>
        <dbReference type="Proteomes" id="UP000001940"/>
    </source>
</evidence>
<evidence type="ECO:0007829" key="5">
    <source>
        <dbReference type="PeptideAtlas" id="H2KYL3"/>
    </source>
</evidence>
<evidence type="ECO:0000256" key="1">
    <source>
        <dbReference type="SAM" id="MobiDB-lite"/>
    </source>
</evidence>
<dbReference type="SMR" id="H2KYL3"/>
<dbReference type="PaxDb" id="6239-F45E4.10b.2"/>
<protein>
    <submittedName>
        <fullName evidence="2">ANK_REP_REGION domain-containing protein</fullName>
    </submittedName>
</protein>
<dbReference type="FunCoup" id="H2KYL3">
    <property type="interactions" value="522"/>
</dbReference>
<dbReference type="AGR" id="WB:WBGene00001584"/>
<organism evidence="2 3">
    <name type="scientific">Caenorhabditis elegans</name>
    <dbReference type="NCBI Taxonomy" id="6239"/>
    <lineage>
        <taxon>Eukaryota</taxon>
        <taxon>Metazoa</taxon>
        <taxon>Ecdysozoa</taxon>
        <taxon>Nematoda</taxon>
        <taxon>Chromadorea</taxon>
        <taxon>Rhabditida</taxon>
        <taxon>Rhabditina</taxon>
        <taxon>Rhabditomorpha</taxon>
        <taxon>Rhabditoidea</taxon>
        <taxon>Rhabditidae</taxon>
        <taxon>Peloderinae</taxon>
        <taxon>Caenorhabditis</taxon>
    </lineage>
</organism>
<dbReference type="PeptideAtlas" id="H2KYL3"/>
<dbReference type="Proteomes" id="UP000001940">
    <property type="component" value="Chromosome IV"/>
</dbReference>
<sequence length="785" mass="91893">MNTRQRVQSQQNERNDEAVLLNSLRNVTLRNVEKFASVKLPKEQNKRNQSENAKLRKKQADKDSRERREIESLRERERHVEMCGSSGPEKYIVPISHFDLSRPTDRPMETVIEESVLSRRRAEEARNEQKHNEPLIDSNRKPIKLNIQAFKHGLHKSARQSNADEKLLLDNEHWMNLDNINSDDHKCPDGYFEPDTGQVLTMNVYRCPFVQAVIYSNSDRFFDLVIKNMNTIGRFCNQSCFCKQGRKNNLPHDKSNLLHFAAAYSTREFLERVTLEKFYRREIERRLRKQPKVDQTTVNFWISHYRDTIDQYQKDPHGNERLIPSEVAAEEGRLDIVEVFLETSLSKSLANLKASATSKYCSFLQYRHWCYGSLLSRLVENGILHELSEKHLLRVFAYITTDNFLHAADTALAKGYGEALDILERLGVGFKSVYASKQYTQYSDPNTRNNDIPGIISSDGNELFKRCDSSQPAHILAQYGHFKLFDKLTVEEKNDTDFHRVSALIELLEFSDDEVRSQLRFFRNIRRDNIFLFISQVIIRNRIGLLEDALQLAFTNSNNFTPINTRKLIYKDYGTPEHIALPMETALQRTGNMDTVEQIAKYYTKTDRHARKMIEEDALRCIRSIQNRARVCTEHLRLSIIFMMIKFVDPFSPKFRNILRMYLDQAMNDNVSQYVLKSFSMIRSKRFLSKQSFVTWSTAVNEAFQIVSQWNGSLEEADFVPKFLSETKKCGAQMFFPKQEFRSLLLTEEKRTEKKKYQAERRPRTEDDVMSKLAKAIEDFENLNL</sequence>
<name>H2KYL3_CAEEL</name>
<dbReference type="RefSeq" id="NP_001343616.1">
    <property type="nucleotide sequence ID" value="NM_001356927.2"/>
</dbReference>
<evidence type="ECO:0000313" key="4">
    <source>
        <dbReference type="WormBase" id="F45E4.10b"/>
    </source>
</evidence>
<dbReference type="Bgee" id="WBGene00001584">
    <property type="expression patterns" value="Expressed in germ line (C elegans) and 4 other cell types or tissues"/>
</dbReference>
<dbReference type="CTD" id="177544"/>
<keyword evidence="5" id="KW-1267">Proteomics identification</keyword>
<dbReference type="GO" id="GO:0035194">
    <property type="term" value="P:regulatory ncRNA-mediated post-transcriptional gene silencing"/>
    <property type="evidence" value="ECO:0000315"/>
    <property type="project" value="WormBase"/>
</dbReference>
<dbReference type="WormBase" id="F45E4.10b">
    <property type="protein sequence ID" value="CE52292"/>
    <property type="gene ID" value="WBGene00001584"/>
    <property type="gene designation" value="nrde-4"/>
</dbReference>
<gene>
    <name evidence="2 4" type="primary">nrde-4</name>
    <name evidence="2" type="ORF">CELE_F45E4.10</name>
    <name evidence="4" type="ORF">F45E4.10</name>
</gene>
<keyword evidence="3" id="KW-1185">Reference proteome</keyword>
<dbReference type="OrthoDB" id="10630722at2759"/>
<dbReference type="GeneID" id="177544"/>
<dbReference type="AlphaFoldDB" id="H2KYL3"/>